<sequence>MAAVQNLNVYVEIENSDEMELISTTSVRYQIVEAVTNLGLGILESPQGRASLVQVATEIIQQRNNPPGKKKKEPIAHIYDQPLGDMPHWIDIFLQKLRENFPSVFLLDTPGEAVACRQDWKGTDMKKYDPKVAGTLQLNQTIIKNMAHVRGQPPNVAGDNYNRFKFQMAITVAHEMCHLLTGFLSGSARPPTPPGVSLDNYGDRLKGEAGRYWESILLGGVVEFWEDKNDPLKARQAGMPYIMEDSRSSVPARAVSPTYIHNFLNGHFSFPIATSRGTSTTRSALRKISTEMTMVRQKAMRRMPAYSSPEPQGNAAYRRLPPTHHSYSGSQPGSHSGSYSGSHSGSRSGSHSTYYAHGSSQVQPSNSHAQAYGSTYGSHSAGYENGYSGHSSGYGYRR</sequence>
<name>A0ACC0CZC3_9PEZI</name>
<protein>
    <submittedName>
        <fullName evidence="1">Uncharacterized protein</fullName>
    </submittedName>
</protein>
<evidence type="ECO:0000313" key="1">
    <source>
        <dbReference type="EMBL" id="KAI6085743.1"/>
    </source>
</evidence>
<dbReference type="EMBL" id="MU394322">
    <property type="protein sequence ID" value="KAI6085743.1"/>
    <property type="molecule type" value="Genomic_DNA"/>
</dbReference>
<dbReference type="Proteomes" id="UP001497680">
    <property type="component" value="Unassembled WGS sequence"/>
</dbReference>
<organism evidence="1 2">
    <name type="scientific">Hypoxylon rubiginosum</name>
    <dbReference type="NCBI Taxonomy" id="110542"/>
    <lineage>
        <taxon>Eukaryota</taxon>
        <taxon>Fungi</taxon>
        <taxon>Dikarya</taxon>
        <taxon>Ascomycota</taxon>
        <taxon>Pezizomycotina</taxon>
        <taxon>Sordariomycetes</taxon>
        <taxon>Xylariomycetidae</taxon>
        <taxon>Xylariales</taxon>
        <taxon>Hypoxylaceae</taxon>
        <taxon>Hypoxylon</taxon>
    </lineage>
</organism>
<evidence type="ECO:0000313" key="2">
    <source>
        <dbReference type="Proteomes" id="UP001497680"/>
    </source>
</evidence>
<accession>A0ACC0CZC3</accession>
<comment type="caution">
    <text evidence="1">The sequence shown here is derived from an EMBL/GenBank/DDBJ whole genome shotgun (WGS) entry which is preliminary data.</text>
</comment>
<reference evidence="1 2" key="1">
    <citation type="journal article" date="2022" name="New Phytol.">
        <title>Ecological generalism drives hyperdiversity of secondary metabolite gene clusters in xylarialean endophytes.</title>
        <authorList>
            <person name="Franco M.E.E."/>
            <person name="Wisecaver J.H."/>
            <person name="Arnold A.E."/>
            <person name="Ju Y.M."/>
            <person name="Slot J.C."/>
            <person name="Ahrendt S."/>
            <person name="Moore L.P."/>
            <person name="Eastman K.E."/>
            <person name="Scott K."/>
            <person name="Konkel Z."/>
            <person name="Mondo S.J."/>
            <person name="Kuo A."/>
            <person name="Hayes R.D."/>
            <person name="Haridas S."/>
            <person name="Andreopoulos B."/>
            <person name="Riley R."/>
            <person name="LaButti K."/>
            <person name="Pangilinan J."/>
            <person name="Lipzen A."/>
            <person name="Amirebrahimi M."/>
            <person name="Yan J."/>
            <person name="Adam C."/>
            <person name="Keymanesh K."/>
            <person name="Ng V."/>
            <person name="Louie K."/>
            <person name="Northen T."/>
            <person name="Drula E."/>
            <person name="Henrissat B."/>
            <person name="Hsieh H.M."/>
            <person name="Youens-Clark K."/>
            <person name="Lutzoni F."/>
            <person name="Miadlikowska J."/>
            <person name="Eastwood D.C."/>
            <person name="Hamelin R.C."/>
            <person name="Grigoriev I.V."/>
            <person name="U'Ren J.M."/>
        </authorList>
    </citation>
    <scope>NUCLEOTIDE SEQUENCE [LARGE SCALE GENOMIC DNA]</scope>
    <source>
        <strain evidence="1 2">ER1909</strain>
    </source>
</reference>
<gene>
    <name evidence="1" type="ORF">F4821DRAFT_239949</name>
</gene>
<keyword evidence="2" id="KW-1185">Reference proteome</keyword>
<proteinExistence type="predicted"/>